<reference evidence="3 4" key="1">
    <citation type="submission" date="2017-01" db="EMBL/GenBank/DDBJ databases">
        <authorList>
            <person name="Mah S.A."/>
            <person name="Swanson W.J."/>
            <person name="Moy G.W."/>
            <person name="Vacquier V.D."/>
        </authorList>
    </citation>
    <scope>NUCLEOTIDE SEQUENCE [LARGE SCALE GENOMIC DNA]</scope>
    <source>
        <strain evidence="3 4">DSM 11589</strain>
    </source>
</reference>
<protein>
    <submittedName>
        <fullName evidence="3">Long-chain acyl-CoA synthetase</fullName>
    </submittedName>
</protein>
<evidence type="ECO:0000313" key="4">
    <source>
        <dbReference type="Proteomes" id="UP000185678"/>
    </source>
</evidence>
<keyword evidence="4" id="KW-1185">Reference proteome</keyword>
<evidence type="ECO:0000259" key="1">
    <source>
        <dbReference type="Pfam" id="PF00501"/>
    </source>
</evidence>
<dbReference type="RefSeq" id="WP_084194488.1">
    <property type="nucleotide sequence ID" value="NZ_FTOA01000001.1"/>
</dbReference>
<gene>
    <name evidence="3" type="ORF">SAMN05421779_101265</name>
</gene>
<dbReference type="STRING" id="80876.SAMN05421779_101265"/>
<dbReference type="InterPro" id="IPR042099">
    <property type="entry name" value="ANL_N_sf"/>
</dbReference>
<dbReference type="Pfam" id="PF13193">
    <property type="entry name" value="AMP-binding_C"/>
    <property type="match status" value="1"/>
</dbReference>
<evidence type="ECO:0000313" key="3">
    <source>
        <dbReference type="EMBL" id="SIS37545.1"/>
    </source>
</evidence>
<dbReference type="InterPro" id="IPR045851">
    <property type="entry name" value="AMP-bd_C_sf"/>
</dbReference>
<feature type="domain" description="AMP-binding enzyme C-terminal" evidence="2">
    <location>
        <begin position="488"/>
        <end position="567"/>
    </location>
</feature>
<proteinExistence type="predicted"/>
<sequence length="585" mass="64517">MSIVPPPSQTLPSATMPIRLSAGHPWRALAPGVDWDSPLLHRPLTDIFDHSAASFPERPYLTFMGRQWSYGDSALIIERAAIGLQQIGVRQGVRVGLCLPNTPYAPWAYFAVLKAGGTVVPLNPQQSDHELFQQLGDTECRVLITLNLQQMLPRMDRVAPDCVKTIISCPMAGILPPLRKLFFTTFQRSHHSPLPDDPRHLSWDEMLASLDSATSLDIPGISPDQDVAVILHTTGGSGLPKAVMLSHSALSVNTEQLRRWFHPCVPGEERFLAILPFFHSLGMTAVQNLATVLGAELVLLPRFDLDHCLRTISKTRPTVMVGIPGMYGAITTCNELEAYDLSSLRYAVCGGGILPLSVQETFESISGCRMIEGYGLTEAGPVTHCMPLVGPQRHGAIGLPLPGTEAQIRAPGPSSQSLRSGSIGELWVRGPQLMSGYWHRPEETRTVLRDGWLQTGDSAWQDEEGYLHFVGRSSDSFHVFDTIFYPQQIEAALLKHPMVIEAACLRASPDNEDPRPFCFVALHDSHRPDEIPDTIDLQAFLRDILPSSTLPQAIEIWGKLPRTSNGKISRQALEDYLRKNRDAPP</sequence>
<accession>A0A1N7IKD2</accession>
<feature type="domain" description="AMP-dependent synthetase/ligase" evidence="1">
    <location>
        <begin position="48"/>
        <end position="438"/>
    </location>
</feature>
<dbReference type="Gene3D" id="3.30.300.30">
    <property type="match status" value="1"/>
</dbReference>
<evidence type="ECO:0000259" key="2">
    <source>
        <dbReference type="Pfam" id="PF13193"/>
    </source>
</evidence>
<dbReference type="PANTHER" id="PTHR43767:SF12">
    <property type="entry name" value="AMP-DEPENDENT SYNTHETASE AND LIGASE"/>
    <property type="match status" value="1"/>
</dbReference>
<dbReference type="InterPro" id="IPR000873">
    <property type="entry name" value="AMP-dep_synth/lig_dom"/>
</dbReference>
<dbReference type="Gene3D" id="3.40.50.12780">
    <property type="entry name" value="N-terminal domain of ligase-like"/>
    <property type="match status" value="1"/>
</dbReference>
<dbReference type="PANTHER" id="PTHR43767">
    <property type="entry name" value="LONG-CHAIN-FATTY-ACID--COA LIGASE"/>
    <property type="match status" value="1"/>
</dbReference>
<dbReference type="OrthoDB" id="9803968at2"/>
<dbReference type="SUPFAM" id="SSF56801">
    <property type="entry name" value="Acetyl-CoA synthetase-like"/>
    <property type="match status" value="1"/>
</dbReference>
<name>A0A1N7IKD2_9PROT</name>
<dbReference type="Proteomes" id="UP000185678">
    <property type="component" value="Unassembled WGS sequence"/>
</dbReference>
<organism evidence="3 4">
    <name type="scientific">Insolitispirillum peregrinum</name>
    <dbReference type="NCBI Taxonomy" id="80876"/>
    <lineage>
        <taxon>Bacteria</taxon>
        <taxon>Pseudomonadati</taxon>
        <taxon>Pseudomonadota</taxon>
        <taxon>Alphaproteobacteria</taxon>
        <taxon>Rhodospirillales</taxon>
        <taxon>Novispirillaceae</taxon>
        <taxon>Insolitispirillum</taxon>
    </lineage>
</organism>
<dbReference type="AlphaFoldDB" id="A0A1N7IKD2"/>
<dbReference type="GO" id="GO:0016877">
    <property type="term" value="F:ligase activity, forming carbon-sulfur bonds"/>
    <property type="evidence" value="ECO:0007669"/>
    <property type="project" value="UniProtKB-ARBA"/>
</dbReference>
<dbReference type="InterPro" id="IPR025110">
    <property type="entry name" value="AMP-bd_C"/>
</dbReference>
<dbReference type="EMBL" id="FTOA01000001">
    <property type="protein sequence ID" value="SIS37545.1"/>
    <property type="molecule type" value="Genomic_DNA"/>
</dbReference>
<dbReference type="InterPro" id="IPR050237">
    <property type="entry name" value="ATP-dep_AMP-bd_enzyme"/>
</dbReference>
<dbReference type="Pfam" id="PF00501">
    <property type="entry name" value="AMP-binding"/>
    <property type="match status" value="1"/>
</dbReference>